<dbReference type="InterPro" id="IPR016035">
    <property type="entry name" value="Acyl_Trfase/lysoPLipase"/>
</dbReference>
<dbReference type="Pfam" id="PF01735">
    <property type="entry name" value="PLA2_B"/>
    <property type="match status" value="1"/>
</dbReference>
<feature type="transmembrane region" description="Helical" evidence="3">
    <location>
        <begin position="170"/>
        <end position="193"/>
    </location>
</feature>
<dbReference type="RefSeq" id="WP_259624957.1">
    <property type="nucleotide sequence ID" value="NZ_JANYMP010000010.1"/>
</dbReference>
<protein>
    <recommendedName>
        <fullName evidence="4">PLA2c domain-containing protein</fullName>
    </recommendedName>
</protein>
<accession>A0A9X2VMX1</accession>
<feature type="transmembrane region" description="Helical" evidence="3">
    <location>
        <begin position="214"/>
        <end position="234"/>
    </location>
</feature>
<feature type="transmembrane region" description="Helical" evidence="3">
    <location>
        <begin position="124"/>
        <end position="150"/>
    </location>
</feature>
<dbReference type="Proteomes" id="UP001141259">
    <property type="component" value="Unassembled WGS sequence"/>
</dbReference>
<keyword evidence="3" id="KW-0472">Membrane</keyword>
<dbReference type="InterPro" id="IPR002642">
    <property type="entry name" value="LysoPLipase_cat_dom"/>
</dbReference>
<feature type="transmembrane region" description="Helical" evidence="3">
    <location>
        <begin position="263"/>
        <end position="283"/>
    </location>
</feature>
<proteinExistence type="predicted"/>
<organism evidence="5 6">
    <name type="scientific">Umezawaea endophytica</name>
    <dbReference type="NCBI Taxonomy" id="1654476"/>
    <lineage>
        <taxon>Bacteria</taxon>
        <taxon>Bacillati</taxon>
        <taxon>Actinomycetota</taxon>
        <taxon>Actinomycetes</taxon>
        <taxon>Pseudonocardiales</taxon>
        <taxon>Pseudonocardiaceae</taxon>
        <taxon>Umezawaea</taxon>
    </lineage>
</organism>
<feature type="transmembrane region" description="Helical" evidence="3">
    <location>
        <begin position="323"/>
        <end position="342"/>
    </location>
</feature>
<dbReference type="Gene3D" id="3.40.1090.10">
    <property type="entry name" value="Cytosolic phospholipase A2 catalytic domain"/>
    <property type="match status" value="1"/>
</dbReference>
<evidence type="ECO:0000313" key="6">
    <source>
        <dbReference type="Proteomes" id="UP001141259"/>
    </source>
</evidence>
<evidence type="ECO:0000256" key="3">
    <source>
        <dbReference type="SAM" id="Phobius"/>
    </source>
</evidence>
<dbReference type="EMBL" id="JANYMP010000010">
    <property type="protein sequence ID" value="MCS7479456.1"/>
    <property type="molecule type" value="Genomic_DNA"/>
</dbReference>
<evidence type="ECO:0000256" key="1">
    <source>
        <dbReference type="ARBA" id="ARBA00022801"/>
    </source>
</evidence>
<dbReference type="GO" id="GO:0046475">
    <property type="term" value="P:glycerophospholipid catabolic process"/>
    <property type="evidence" value="ECO:0007669"/>
    <property type="project" value="TreeGrafter"/>
</dbReference>
<keyword evidence="1" id="KW-0378">Hydrolase</keyword>
<dbReference type="SUPFAM" id="SSF52151">
    <property type="entry name" value="FabD/lysophospholipase-like"/>
    <property type="match status" value="1"/>
</dbReference>
<reference evidence="5" key="1">
    <citation type="submission" date="2022-08" db="EMBL/GenBank/DDBJ databases">
        <authorList>
            <person name="Tistechok S."/>
            <person name="Samborskyy M."/>
            <person name="Roman I."/>
        </authorList>
    </citation>
    <scope>NUCLEOTIDE SEQUENCE</scope>
    <source>
        <strain evidence="5">DSM 103496</strain>
    </source>
</reference>
<keyword evidence="3" id="KW-0812">Transmembrane</keyword>
<evidence type="ECO:0000313" key="5">
    <source>
        <dbReference type="EMBL" id="MCS7479456.1"/>
    </source>
</evidence>
<keyword evidence="6" id="KW-1185">Reference proteome</keyword>
<feature type="transmembrane region" description="Helical" evidence="3">
    <location>
        <begin position="290"/>
        <end position="311"/>
    </location>
</feature>
<name>A0A9X2VMX1_9PSEU</name>
<dbReference type="GO" id="GO:0004623">
    <property type="term" value="F:phospholipase A2 activity"/>
    <property type="evidence" value="ECO:0007669"/>
    <property type="project" value="TreeGrafter"/>
</dbReference>
<evidence type="ECO:0000256" key="2">
    <source>
        <dbReference type="ARBA" id="ARBA00023098"/>
    </source>
</evidence>
<evidence type="ECO:0000259" key="4">
    <source>
        <dbReference type="Pfam" id="PF01735"/>
    </source>
</evidence>
<dbReference type="PANTHER" id="PTHR10728">
    <property type="entry name" value="CYTOSOLIC PHOSPHOLIPASE A2"/>
    <property type="match status" value="1"/>
</dbReference>
<dbReference type="GO" id="GO:0005829">
    <property type="term" value="C:cytosol"/>
    <property type="evidence" value="ECO:0007669"/>
    <property type="project" value="TreeGrafter"/>
</dbReference>
<gene>
    <name evidence="5" type="ORF">NZH93_21555</name>
</gene>
<dbReference type="AlphaFoldDB" id="A0A9X2VMX1"/>
<keyword evidence="3" id="KW-1133">Transmembrane helix</keyword>
<feature type="domain" description="PLA2c" evidence="4">
    <location>
        <begin position="28"/>
        <end position="78"/>
    </location>
</feature>
<sequence>MPLAPRTTHDLPSLAEEYADSPPQDIRIGIALSGGGIRSAAFNLGALQALQQQGVLQSAEYLAAVSGGNYVASALTISAAHTDPDCENGKPPWGRGSPEERYLRQHTDYLAPGRAGKLWMAASVVYGFVLNYLPFVLCAMIIGRVAGWLLHLLGVRLADLRLNGLALPKSSLLTVLLIAASVCVGLAILLVAYRRWFKDGHPGNYGESHAERMASLLLTGAAAVGVCLLLPPLAEVYATSSTSLLSTFVDERPESFQTAGGRIVIAIVWLLVSCVLAVIALMLGRRFRALRLMLVLSSISSAGLLLVPLLSSLEYSTRHGLHTAGDAVGLVLAVVIVLAMAVKVHNRRYSMHLFYRERLNSAFALKRRRDGNRIVAEPIGYEEKLYFSELSPKGNRRMPKLVVCCAVNLTTDDVPVGRFAESFTFESHRSGGPLFKYHATERFEGRAGLAGTQLTLPSIMAVSGAALSPLMGRFTYPPLRFLMALTNVRLGVWIKNPRHRNWQSTASDDTERPGIGARLWNSIRDGWHEPGALYVLREALGGAKSTHRYIYLTDGGHWENLGLVELLRRRCTHVLCFDATCDQTGDGLDIGRAIALARSELSADVDLDPRPVMPDSDGLSQSMAVAGSVRYPMPDQEAKLVYAKAVLTAGSSWDLQAFKRRDRRFPNHSTSQQMFTDEQFEAYRTLGYEAGKKALELLNIPEPLLRPSTAEDLFERDGVGHLR</sequence>
<comment type="caution">
    <text evidence="5">The sequence shown here is derived from an EMBL/GenBank/DDBJ whole genome shotgun (WGS) entry which is preliminary data.</text>
</comment>
<dbReference type="PANTHER" id="PTHR10728:SF40">
    <property type="entry name" value="PATATIN FAMILY PROTEIN"/>
    <property type="match status" value="1"/>
</dbReference>
<keyword evidence="2" id="KW-0443">Lipid metabolism</keyword>